<organism evidence="1 2">
    <name type="scientific">Chryseobacterium zhengzhouense</name>
    <dbReference type="NCBI Taxonomy" id="1636086"/>
    <lineage>
        <taxon>Bacteria</taxon>
        <taxon>Pseudomonadati</taxon>
        <taxon>Bacteroidota</taxon>
        <taxon>Flavobacteriia</taxon>
        <taxon>Flavobacteriales</taxon>
        <taxon>Weeksellaceae</taxon>
        <taxon>Chryseobacterium group</taxon>
        <taxon>Chryseobacterium</taxon>
    </lineage>
</organism>
<keyword evidence="2" id="KW-1185">Reference proteome</keyword>
<dbReference type="RefSeq" id="WP_378178474.1">
    <property type="nucleotide sequence ID" value="NZ_JBHTCR010000004.1"/>
</dbReference>
<accession>A0ABW2M1A0</accession>
<evidence type="ECO:0000313" key="1">
    <source>
        <dbReference type="EMBL" id="MFC7347269.1"/>
    </source>
</evidence>
<proteinExistence type="predicted"/>
<name>A0ABW2M1A0_9FLAO</name>
<reference evidence="2" key="1">
    <citation type="journal article" date="2019" name="Int. J. Syst. Evol. Microbiol.">
        <title>The Global Catalogue of Microorganisms (GCM) 10K type strain sequencing project: providing services to taxonomists for standard genome sequencing and annotation.</title>
        <authorList>
            <consortium name="The Broad Institute Genomics Platform"/>
            <consortium name="The Broad Institute Genome Sequencing Center for Infectious Disease"/>
            <person name="Wu L."/>
            <person name="Ma J."/>
        </authorList>
    </citation>
    <scope>NUCLEOTIDE SEQUENCE [LARGE SCALE GENOMIC DNA]</scope>
    <source>
        <strain evidence="2">CCUG 54781</strain>
    </source>
</reference>
<dbReference type="EMBL" id="JBHTCR010000004">
    <property type="protein sequence ID" value="MFC7347269.1"/>
    <property type="molecule type" value="Genomic_DNA"/>
</dbReference>
<protein>
    <submittedName>
        <fullName evidence="1">Uncharacterized protein</fullName>
    </submittedName>
</protein>
<dbReference type="Proteomes" id="UP001596550">
    <property type="component" value="Unassembled WGS sequence"/>
</dbReference>
<sequence>MAKQTTTQAKKETQSPVQQMAGTEVSFFIPNTEELGQLDSLEDKFSLTMKYKTADDWARSIDQEIRCFFMGMKEIPNDKEELVNCGVFVTKTECFIAGGKTLVDAVRQLPTKSPISITYRGKKANKTVDGSTMIFDVKTLG</sequence>
<comment type="caution">
    <text evidence="1">The sequence shown here is derived from an EMBL/GenBank/DDBJ whole genome shotgun (WGS) entry which is preliminary data.</text>
</comment>
<evidence type="ECO:0000313" key="2">
    <source>
        <dbReference type="Proteomes" id="UP001596550"/>
    </source>
</evidence>
<gene>
    <name evidence="1" type="ORF">ACFQO9_11125</name>
</gene>